<reference evidence="2" key="1">
    <citation type="submission" date="2023-01" db="EMBL/GenBank/DDBJ databases">
        <title>Genome assembly of the deep-sea coral Lophelia pertusa.</title>
        <authorList>
            <person name="Herrera S."/>
            <person name="Cordes E."/>
        </authorList>
    </citation>
    <scope>NUCLEOTIDE SEQUENCE</scope>
    <source>
        <strain evidence="2">USNM1676648</strain>
        <tissue evidence="2">Polyp</tissue>
    </source>
</reference>
<name>A0A9W9Y8V4_9CNID</name>
<evidence type="ECO:0000313" key="3">
    <source>
        <dbReference type="Proteomes" id="UP001163046"/>
    </source>
</evidence>
<feature type="region of interest" description="Disordered" evidence="1">
    <location>
        <begin position="163"/>
        <end position="198"/>
    </location>
</feature>
<dbReference type="OrthoDB" id="2187496at2759"/>
<feature type="compositionally biased region" description="Basic and acidic residues" evidence="1">
    <location>
        <begin position="80"/>
        <end position="104"/>
    </location>
</feature>
<evidence type="ECO:0000313" key="2">
    <source>
        <dbReference type="EMBL" id="KAJ7325631.1"/>
    </source>
</evidence>
<feature type="region of interest" description="Disordered" evidence="1">
    <location>
        <begin position="80"/>
        <end position="128"/>
    </location>
</feature>
<accession>A0A9W9Y8V4</accession>
<protein>
    <submittedName>
        <fullName evidence="2">Uncharacterized protein</fullName>
    </submittedName>
</protein>
<dbReference type="AlphaFoldDB" id="A0A9W9Y8V4"/>
<feature type="region of interest" description="Disordered" evidence="1">
    <location>
        <begin position="17"/>
        <end position="55"/>
    </location>
</feature>
<feature type="compositionally biased region" description="Basic and acidic residues" evidence="1">
    <location>
        <begin position="169"/>
        <end position="186"/>
    </location>
</feature>
<sequence>MANVDIMLILQQYVKHKKEEEARRETERWEREETERQEALRKRLEDTKGIGEEKTDTAPRFVHIVKYTLLSLRVTTERFTGSEHAQRDAEQADKINSDSLKDTKPPSPQFKRGLTASERRSLEAEKRAALRQQRMRELEEDAMKAQVVIAQVKAMSASSLETLAISPPDADRKSSASDNELHDGGLGRRSSGSSTKST</sequence>
<feature type="compositionally biased region" description="Basic and acidic residues" evidence="1">
    <location>
        <begin position="117"/>
        <end position="128"/>
    </location>
</feature>
<dbReference type="Proteomes" id="UP001163046">
    <property type="component" value="Unassembled WGS sequence"/>
</dbReference>
<comment type="caution">
    <text evidence="2">The sequence shown here is derived from an EMBL/GenBank/DDBJ whole genome shotgun (WGS) entry which is preliminary data.</text>
</comment>
<keyword evidence="3" id="KW-1185">Reference proteome</keyword>
<proteinExistence type="predicted"/>
<gene>
    <name evidence="2" type="ORF">OS493_029494</name>
</gene>
<organism evidence="2 3">
    <name type="scientific">Desmophyllum pertusum</name>
    <dbReference type="NCBI Taxonomy" id="174260"/>
    <lineage>
        <taxon>Eukaryota</taxon>
        <taxon>Metazoa</taxon>
        <taxon>Cnidaria</taxon>
        <taxon>Anthozoa</taxon>
        <taxon>Hexacorallia</taxon>
        <taxon>Scleractinia</taxon>
        <taxon>Caryophylliina</taxon>
        <taxon>Caryophylliidae</taxon>
        <taxon>Desmophyllum</taxon>
    </lineage>
</organism>
<evidence type="ECO:0000256" key="1">
    <source>
        <dbReference type="SAM" id="MobiDB-lite"/>
    </source>
</evidence>
<dbReference type="EMBL" id="MU827807">
    <property type="protein sequence ID" value="KAJ7325631.1"/>
    <property type="molecule type" value="Genomic_DNA"/>
</dbReference>
<feature type="compositionally biased region" description="Low complexity" evidence="1">
    <location>
        <begin position="188"/>
        <end position="198"/>
    </location>
</feature>